<evidence type="ECO:0000256" key="1">
    <source>
        <dbReference type="SAM" id="MobiDB-lite"/>
    </source>
</evidence>
<comment type="caution">
    <text evidence="3">The sequence shown here is derived from an EMBL/GenBank/DDBJ whole genome shotgun (WGS) entry which is preliminary data.</text>
</comment>
<keyword evidence="2" id="KW-1133">Transmembrane helix</keyword>
<feature type="transmembrane region" description="Helical" evidence="2">
    <location>
        <begin position="146"/>
        <end position="164"/>
    </location>
</feature>
<evidence type="ECO:0000313" key="4">
    <source>
        <dbReference type="Proteomes" id="UP000827986"/>
    </source>
</evidence>
<dbReference type="AlphaFoldDB" id="A0A9D3XB18"/>
<dbReference type="EMBL" id="JAHDVG010000475">
    <property type="protein sequence ID" value="KAH1176321.1"/>
    <property type="molecule type" value="Genomic_DNA"/>
</dbReference>
<feature type="region of interest" description="Disordered" evidence="1">
    <location>
        <begin position="51"/>
        <end position="82"/>
    </location>
</feature>
<organism evidence="3 4">
    <name type="scientific">Mauremys mutica</name>
    <name type="common">yellowpond turtle</name>
    <dbReference type="NCBI Taxonomy" id="74926"/>
    <lineage>
        <taxon>Eukaryota</taxon>
        <taxon>Metazoa</taxon>
        <taxon>Chordata</taxon>
        <taxon>Craniata</taxon>
        <taxon>Vertebrata</taxon>
        <taxon>Euteleostomi</taxon>
        <taxon>Archelosauria</taxon>
        <taxon>Testudinata</taxon>
        <taxon>Testudines</taxon>
        <taxon>Cryptodira</taxon>
        <taxon>Durocryptodira</taxon>
        <taxon>Testudinoidea</taxon>
        <taxon>Geoemydidae</taxon>
        <taxon>Geoemydinae</taxon>
        <taxon>Mauremys</taxon>
    </lineage>
</organism>
<sequence length="192" mass="21130">MEVSESMTSIHLCDIFCLGAGAPIQSPHSSQPLPWWGDPAAAQLQQGDLHIQAGGPCSSQPQWGQRDPTAAQPPPAARDPGVPTLCRWQGSPWSSLLLVAGAPQSCSATTEHPLNPPPYFVRDIFSENRIVGDLAMTFTKNIPDKILALFMSIANTGCMILLYLHSSKEYYNWNCDEEDVELLEHNNWNLMD</sequence>
<protein>
    <submittedName>
        <fullName evidence="3">Uncharacterized protein</fullName>
    </submittedName>
</protein>
<keyword evidence="2" id="KW-0472">Membrane</keyword>
<evidence type="ECO:0000313" key="3">
    <source>
        <dbReference type="EMBL" id="KAH1176321.1"/>
    </source>
</evidence>
<name>A0A9D3XB18_9SAUR</name>
<gene>
    <name evidence="3" type="ORF">KIL84_021055</name>
</gene>
<proteinExistence type="predicted"/>
<keyword evidence="2" id="KW-0812">Transmembrane</keyword>
<evidence type="ECO:0000256" key="2">
    <source>
        <dbReference type="SAM" id="Phobius"/>
    </source>
</evidence>
<reference evidence="3" key="1">
    <citation type="submission" date="2021-09" db="EMBL/GenBank/DDBJ databases">
        <title>The genome of Mauremys mutica provides insights into the evolution of semi-aquatic lifestyle.</title>
        <authorList>
            <person name="Gong S."/>
            <person name="Gao Y."/>
        </authorList>
    </citation>
    <scope>NUCLEOTIDE SEQUENCE</scope>
    <source>
        <strain evidence="3">MM-2020</strain>
        <tissue evidence="3">Muscle</tissue>
    </source>
</reference>
<accession>A0A9D3XB18</accession>
<dbReference type="Proteomes" id="UP000827986">
    <property type="component" value="Unassembled WGS sequence"/>
</dbReference>
<keyword evidence="4" id="KW-1185">Reference proteome</keyword>